<dbReference type="PANTHER" id="PTHR45954:SF1">
    <property type="entry name" value="LD33695P"/>
    <property type="match status" value="1"/>
</dbReference>
<dbReference type="GO" id="GO:0005092">
    <property type="term" value="F:GDP-dissociation inhibitor activity"/>
    <property type="evidence" value="ECO:0007669"/>
    <property type="project" value="TreeGrafter"/>
</dbReference>
<dbReference type="InterPro" id="IPR052386">
    <property type="entry name" value="GPSM"/>
</dbReference>
<proteinExistence type="predicted"/>
<name>A0A8C4PXC2_EPTBU</name>
<evidence type="ECO:0000313" key="5">
    <source>
        <dbReference type="Proteomes" id="UP000694388"/>
    </source>
</evidence>
<dbReference type="InterPro" id="IPR011990">
    <property type="entry name" value="TPR-like_helical_dom_sf"/>
</dbReference>
<dbReference type="Ensembl" id="ENSEBUT00000002903.1">
    <property type="protein sequence ID" value="ENSEBUP00000002546.1"/>
    <property type="gene ID" value="ENSEBUG00000001952.1"/>
</dbReference>
<reference evidence="4" key="2">
    <citation type="submission" date="2025-09" db="UniProtKB">
        <authorList>
            <consortium name="Ensembl"/>
        </authorList>
    </citation>
    <scope>IDENTIFICATION</scope>
</reference>
<dbReference type="GO" id="GO:0005938">
    <property type="term" value="C:cell cortex"/>
    <property type="evidence" value="ECO:0007669"/>
    <property type="project" value="TreeGrafter"/>
</dbReference>
<evidence type="ECO:0000313" key="4">
    <source>
        <dbReference type="Ensembl" id="ENSEBUP00000002546.1"/>
    </source>
</evidence>
<evidence type="ECO:0000256" key="2">
    <source>
        <dbReference type="ARBA" id="ARBA00022490"/>
    </source>
</evidence>
<dbReference type="Proteomes" id="UP000694388">
    <property type="component" value="Unplaced"/>
</dbReference>
<sequence length="107" mass="12386">MADTWNHVDYTCINMNPHGPRKEALRLELALEGERLCQAMAWNTGAALFETVLREGTDDLRMYYATYPQLGVTDYNRQDNGEALKCHMQDITPARYVVHLSMWNTVY</sequence>
<accession>A0A8C4PXC2</accession>
<dbReference type="AlphaFoldDB" id="A0A8C4PXC2"/>
<protein>
    <submittedName>
        <fullName evidence="4">Uncharacterized protein</fullName>
    </submittedName>
</protein>
<keyword evidence="5" id="KW-1185">Reference proteome</keyword>
<organism evidence="4 5">
    <name type="scientific">Eptatretus burgeri</name>
    <name type="common">Inshore hagfish</name>
    <dbReference type="NCBI Taxonomy" id="7764"/>
    <lineage>
        <taxon>Eukaryota</taxon>
        <taxon>Metazoa</taxon>
        <taxon>Chordata</taxon>
        <taxon>Craniata</taxon>
        <taxon>Vertebrata</taxon>
        <taxon>Cyclostomata</taxon>
        <taxon>Myxini</taxon>
        <taxon>Myxiniformes</taxon>
        <taxon>Myxinidae</taxon>
        <taxon>Eptatretinae</taxon>
        <taxon>Eptatretus</taxon>
    </lineage>
</organism>
<comment type="subcellular location">
    <subcellularLocation>
        <location evidence="1">Cytoplasm</location>
    </subcellularLocation>
</comment>
<reference evidence="4" key="1">
    <citation type="submission" date="2025-08" db="UniProtKB">
        <authorList>
            <consortium name="Ensembl"/>
        </authorList>
    </citation>
    <scope>IDENTIFICATION</scope>
</reference>
<dbReference type="PANTHER" id="PTHR45954">
    <property type="entry name" value="LD33695P"/>
    <property type="match status" value="1"/>
</dbReference>
<dbReference type="GO" id="GO:0000132">
    <property type="term" value="P:establishment of mitotic spindle orientation"/>
    <property type="evidence" value="ECO:0007669"/>
    <property type="project" value="TreeGrafter"/>
</dbReference>
<keyword evidence="3" id="KW-0677">Repeat</keyword>
<dbReference type="GO" id="GO:0001965">
    <property type="term" value="F:G-protein alpha-subunit binding"/>
    <property type="evidence" value="ECO:0007669"/>
    <property type="project" value="TreeGrafter"/>
</dbReference>
<keyword evidence="2" id="KW-0963">Cytoplasm</keyword>
<evidence type="ECO:0000256" key="3">
    <source>
        <dbReference type="ARBA" id="ARBA00022737"/>
    </source>
</evidence>
<dbReference type="Gene3D" id="1.25.40.10">
    <property type="entry name" value="Tetratricopeptide repeat domain"/>
    <property type="match status" value="1"/>
</dbReference>
<evidence type="ECO:0000256" key="1">
    <source>
        <dbReference type="ARBA" id="ARBA00004496"/>
    </source>
</evidence>